<dbReference type="SMART" id="SM00490">
    <property type="entry name" value="HELICc"/>
    <property type="match status" value="1"/>
</dbReference>
<dbReference type="SMART" id="SM00487">
    <property type="entry name" value="DEXDc"/>
    <property type="match status" value="1"/>
</dbReference>
<evidence type="ECO:0000256" key="2">
    <source>
        <dbReference type="ARBA" id="ARBA00022801"/>
    </source>
</evidence>
<feature type="region of interest" description="Disordered" evidence="4">
    <location>
        <begin position="1"/>
        <end position="54"/>
    </location>
</feature>
<protein>
    <submittedName>
        <fullName evidence="7">Helicase</fullName>
    </submittedName>
</protein>
<feature type="region of interest" description="Disordered" evidence="4">
    <location>
        <begin position="924"/>
        <end position="945"/>
    </location>
</feature>
<organism evidence="7 8">
    <name type="scientific">Saitozyma podzolica</name>
    <dbReference type="NCBI Taxonomy" id="1890683"/>
    <lineage>
        <taxon>Eukaryota</taxon>
        <taxon>Fungi</taxon>
        <taxon>Dikarya</taxon>
        <taxon>Basidiomycota</taxon>
        <taxon>Agaricomycotina</taxon>
        <taxon>Tremellomycetes</taxon>
        <taxon>Tremellales</taxon>
        <taxon>Trimorphomycetaceae</taxon>
        <taxon>Saitozyma</taxon>
    </lineage>
</organism>
<dbReference type="Gene3D" id="3.40.50.10810">
    <property type="entry name" value="Tandem AAA-ATPase domain"/>
    <property type="match status" value="1"/>
</dbReference>
<dbReference type="STRING" id="1890683.A0A427YN98"/>
<sequence length="1166" mass="127449">MPLHESLTQLCSSELPPTHPRARRLPQVNLSDSEDDGPDCIPDSADEDEDEDEEVGILAKVARRSSDDELDEPKVLSSKIPQAVGYTKVGSAAGPSRLGEGMVTPRGPTMASGLANRGVQASAGRGGKTVYQVETDPTEAMYFVVQWRKPQTKKHKTWDGDAYLRVTGRKISLLSEETGDHMATTALQGGPPDSGTELRVGQYDIEVDRLVSYDEFRAGTSILGKKQAVTSVASPYLASTYAKPFRAPLQLSKPRPVGGYIPASTNLHTPLRVSTSDTPTRAPSAGPTRNPSFEIGAATASGKAVSQTSFYALPKQPLQRVFIGEKSSKARDAWGGARHDPNAEGAVVMPRPTDAQAKQAKSEIVDVVLDPLLSAKMRKHQKEGVKFMYSCVMGMTDSGGLGCILADEMGLGKTLQTIALIHTLLRQTPFSKQQSVIGKALIVCPASLVENWKKEFRKWVRPDHVNVVCATDPGDKIEHFVKYPQIHVLIINYEKLRKVVKRLAQATPAIDLIVCDEGHRLKSANTKTTRMFDALKTQRRIILSGTPVQNDLGEYWAMADFACPGVFGTQKAFAKKYEKAILASREVGASKTVVENGKMRAEELAGASKEFVIRRTADVLDNYLPPKYEYVVFAAPSPLQLEVYSKVLNPSVLDHFIRGAGVQGLALIDLLRKISNSPMLLRKKDEEGAKAPEIGSATEAALQVIPRDINTRDVTVSGKLALLDRLLHEIRRETKEKVVVVSNWTATLNIIQDLCHGKRHSYLRLDGSTATKERQSLVDTFNRQDQDQSFIFLLSAKAGGVGLNLIGASRLILFDSDWNPSTDLQAMARIHRDGQKHPVYIYRFLTTNTIDEKIYQACISTSLMRQITKTGLSDQMMDRGTGEKSNNSFSVAELRDIFKLQLGTNGCQTHDLLGCGCQDVSPEQLRERKSNVPSPNDSGDSDDEEQLRGFVSASQYDPEPTPKMLRKAAADQKEKLAALKDWRHFDGQVKNSFSGIQDPILYNVMWGAWDTAVANDSSAQGSNVSDGSDGVSRPAKNEFDEDDDGEMYGVGHDSGFMDGRKRLRPDPDEDEDEDEDGVPEVSTAAKGGHDRATIGGAGNKRKRTSGSSAASGSSRVAGRVGMGPGMDTKKYDLQKVARMGTGRVMFVFEKKKDSQMGDVGGEDSEE</sequence>
<dbReference type="FunFam" id="3.40.50.10810:FF:000020">
    <property type="entry name" value="DNA repair and recombination protein RAD54B"/>
    <property type="match status" value="1"/>
</dbReference>
<dbReference type="EMBL" id="RSCD01000005">
    <property type="protein sequence ID" value="RSH92602.1"/>
    <property type="molecule type" value="Genomic_DNA"/>
</dbReference>
<dbReference type="PANTHER" id="PTHR45629">
    <property type="entry name" value="SNF2/RAD54 FAMILY MEMBER"/>
    <property type="match status" value="1"/>
</dbReference>
<dbReference type="CDD" id="cd18793">
    <property type="entry name" value="SF2_C_SNF"/>
    <property type="match status" value="1"/>
</dbReference>
<keyword evidence="3" id="KW-0067">ATP-binding</keyword>
<dbReference type="Gene3D" id="1.20.120.850">
    <property type="entry name" value="SWI2/SNF2 ATPases, N-terminal domain"/>
    <property type="match status" value="1"/>
</dbReference>
<evidence type="ECO:0000256" key="4">
    <source>
        <dbReference type="SAM" id="MobiDB-lite"/>
    </source>
</evidence>
<dbReference type="AlphaFoldDB" id="A0A427YN98"/>
<feature type="compositionally biased region" description="Low complexity" evidence="4">
    <location>
        <begin position="1105"/>
        <end position="1119"/>
    </location>
</feature>
<keyword evidence="1" id="KW-0547">Nucleotide-binding</keyword>
<dbReference type="GO" id="GO:0000724">
    <property type="term" value="P:double-strand break repair via homologous recombination"/>
    <property type="evidence" value="ECO:0007669"/>
    <property type="project" value="TreeGrafter"/>
</dbReference>
<evidence type="ECO:0000259" key="6">
    <source>
        <dbReference type="PROSITE" id="PS51194"/>
    </source>
</evidence>
<dbReference type="SUPFAM" id="SSF52540">
    <property type="entry name" value="P-loop containing nucleoside triphosphate hydrolases"/>
    <property type="match status" value="2"/>
</dbReference>
<dbReference type="GO" id="GO:0007131">
    <property type="term" value="P:reciprocal meiotic recombination"/>
    <property type="evidence" value="ECO:0007669"/>
    <property type="project" value="TreeGrafter"/>
</dbReference>
<evidence type="ECO:0000259" key="5">
    <source>
        <dbReference type="PROSITE" id="PS51192"/>
    </source>
</evidence>
<dbReference type="PROSITE" id="PS51194">
    <property type="entry name" value="HELICASE_CTER"/>
    <property type="match status" value="1"/>
</dbReference>
<dbReference type="Pfam" id="PF00176">
    <property type="entry name" value="SNF2-rel_dom"/>
    <property type="match status" value="1"/>
</dbReference>
<dbReference type="OrthoDB" id="413460at2759"/>
<feature type="region of interest" description="Disordered" evidence="4">
    <location>
        <begin position="269"/>
        <end position="294"/>
    </location>
</feature>
<dbReference type="GO" id="GO:0004386">
    <property type="term" value="F:helicase activity"/>
    <property type="evidence" value="ECO:0007669"/>
    <property type="project" value="UniProtKB-KW"/>
</dbReference>
<feature type="compositionally biased region" description="Acidic residues" evidence="4">
    <location>
        <begin position="32"/>
        <end position="54"/>
    </location>
</feature>
<evidence type="ECO:0000313" key="8">
    <source>
        <dbReference type="Proteomes" id="UP000279259"/>
    </source>
</evidence>
<proteinExistence type="predicted"/>
<feature type="compositionally biased region" description="Polar residues" evidence="4">
    <location>
        <begin position="1"/>
        <end position="12"/>
    </location>
</feature>
<keyword evidence="8" id="KW-1185">Reference proteome</keyword>
<keyword evidence="7" id="KW-0347">Helicase</keyword>
<dbReference type="InterPro" id="IPR027417">
    <property type="entry name" value="P-loop_NTPase"/>
</dbReference>
<dbReference type="GO" id="GO:0015616">
    <property type="term" value="F:DNA translocase activity"/>
    <property type="evidence" value="ECO:0007669"/>
    <property type="project" value="TreeGrafter"/>
</dbReference>
<dbReference type="InterPro" id="IPR049730">
    <property type="entry name" value="SNF2/RAD54-like_C"/>
</dbReference>
<dbReference type="GO" id="GO:0005524">
    <property type="term" value="F:ATP binding"/>
    <property type="evidence" value="ECO:0007669"/>
    <property type="project" value="InterPro"/>
</dbReference>
<feature type="compositionally biased region" description="Polar residues" evidence="4">
    <location>
        <begin position="269"/>
        <end position="291"/>
    </location>
</feature>
<dbReference type="InterPro" id="IPR014001">
    <property type="entry name" value="Helicase_ATP-bd"/>
</dbReference>
<evidence type="ECO:0000313" key="7">
    <source>
        <dbReference type="EMBL" id="RSH92602.1"/>
    </source>
</evidence>
<dbReference type="InterPro" id="IPR000330">
    <property type="entry name" value="SNF2_N"/>
</dbReference>
<dbReference type="PROSITE" id="PS51192">
    <property type="entry name" value="HELICASE_ATP_BIND_1"/>
    <property type="match status" value="1"/>
</dbReference>
<gene>
    <name evidence="7" type="primary">RDH54</name>
    <name evidence="7" type="ORF">EHS25_008047</name>
</gene>
<feature type="domain" description="Helicase ATP-binding" evidence="5">
    <location>
        <begin position="394"/>
        <end position="565"/>
    </location>
</feature>
<evidence type="ECO:0000256" key="3">
    <source>
        <dbReference type="ARBA" id="ARBA00022840"/>
    </source>
</evidence>
<dbReference type="InterPro" id="IPR038718">
    <property type="entry name" value="SNF2-like_sf"/>
</dbReference>
<dbReference type="Gene3D" id="3.40.50.300">
    <property type="entry name" value="P-loop containing nucleotide triphosphate hydrolases"/>
    <property type="match status" value="1"/>
</dbReference>
<dbReference type="CDD" id="cd18004">
    <property type="entry name" value="DEXHc_RAD54"/>
    <property type="match status" value="1"/>
</dbReference>
<feature type="compositionally biased region" description="Acidic residues" evidence="4">
    <location>
        <begin position="1067"/>
        <end position="1078"/>
    </location>
</feature>
<feature type="domain" description="Helicase C-terminal" evidence="6">
    <location>
        <begin position="722"/>
        <end position="895"/>
    </location>
</feature>
<dbReference type="Proteomes" id="UP000279259">
    <property type="component" value="Unassembled WGS sequence"/>
</dbReference>
<dbReference type="Pfam" id="PF00271">
    <property type="entry name" value="Helicase_C"/>
    <property type="match status" value="1"/>
</dbReference>
<comment type="caution">
    <text evidence="7">The sequence shown here is derived from an EMBL/GenBank/DDBJ whole genome shotgun (WGS) entry which is preliminary data.</text>
</comment>
<dbReference type="GO" id="GO:0005634">
    <property type="term" value="C:nucleus"/>
    <property type="evidence" value="ECO:0007669"/>
    <property type="project" value="TreeGrafter"/>
</dbReference>
<feature type="region of interest" description="Disordered" evidence="4">
    <location>
        <begin position="1016"/>
        <end position="1128"/>
    </location>
</feature>
<dbReference type="InterPro" id="IPR050496">
    <property type="entry name" value="SNF2_RAD54_helicase_repair"/>
</dbReference>
<accession>A0A427YN98</accession>
<keyword evidence="2" id="KW-0378">Hydrolase</keyword>
<name>A0A427YN98_9TREE</name>
<feature type="compositionally biased region" description="Low complexity" evidence="4">
    <location>
        <begin position="1021"/>
        <end position="1032"/>
    </location>
</feature>
<dbReference type="GO" id="GO:0016787">
    <property type="term" value="F:hydrolase activity"/>
    <property type="evidence" value="ECO:0007669"/>
    <property type="project" value="UniProtKB-KW"/>
</dbReference>
<reference evidence="7 8" key="1">
    <citation type="submission" date="2018-11" db="EMBL/GenBank/DDBJ databases">
        <title>Genome sequence of Saitozyma podzolica DSM 27192.</title>
        <authorList>
            <person name="Aliyu H."/>
            <person name="Gorte O."/>
            <person name="Ochsenreither K."/>
        </authorList>
    </citation>
    <scope>NUCLEOTIDE SEQUENCE [LARGE SCALE GENOMIC DNA]</scope>
    <source>
        <strain evidence="7 8">DSM 27192</strain>
    </source>
</reference>
<dbReference type="InterPro" id="IPR001650">
    <property type="entry name" value="Helicase_C-like"/>
</dbReference>
<evidence type="ECO:0000256" key="1">
    <source>
        <dbReference type="ARBA" id="ARBA00022741"/>
    </source>
</evidence>
<dbReference type="PANTHER" id="PTHR45629:SF7">
    <property type="entry name" value="DNA EXCISION REPAIR PROTEIN ERCC-6-RELATED"/>
    <property type="match status" value="1"/>
</dbReference>